<gene>
    <name evidence="2" type="primary">g6297</name>
    <name evidence="2" type="ORF">EsDP_00006297</name>
</gene>
<dbReference type="Pfam" id="PF12706">
    <property type="entry name" value="Lactamase_B_2"/>
    <property type="match status" value="1"/>
</dbReference>
<keyword evidence="3" id="KW-1185">Reference proteome</keyword>
<reference evidence="3" key="1">
    <citation type="submission" date="2024-06" db="EMBL/GenBank/DDBJ databases">
        <title>Draft Genome Sequences of Epichloe bromicola Strains Isolated from Elymus ciliaris.</title>
        <authorList>
            <consortium name="Epichloe bromicola genome sequencing consortium"/>
            <person name="Miura A."/>
            <person name="Imano S."/>
            <person name="Ashida A."/>
            <person name="Sato I."/>
            <person name="Chiba S."/>
            <person name="Tanaka A."/>
            <person name="Camagna M."/>
            <person name="Takemoto D."/>
        </authorList>
    </citation>
    <scope>NUCLEOTIDE SEQUENCE [LARGE SCALE GENOMIC DNA]</scope>
    <source>
        <strain evidence="3">DP</strain>
    </source>
</reference>
<organism evidence="2 3">
    <name type="scientific">Epichloe bromicola</name>
    <dbReference type="NCBI Taxonomy" id="79588"/>
    <lineage>
        <taxon>Eukaryota</taxon>
        <taxon>Fungi</taxon>
        <taxon>Dikarya</taxon>
        <taxon>Ascomycota</taxon>
        <taxon>Pezizomycotina</taxon>
        <taxon>Sordariomycetes</taxon>
        <taxon>Hypocreomycetidae</taxon>
        <taxon>Hypocreales</taxon>
        <taxon>Clavicipitaceae</taxon>
        <taxon>Epichloe</taxon>
    </lineage>
</organism>
<dbReference type="PANTHER" id="PTHR46504:SF2">
    <property type="entry name" value="TRNASE Z TRZ1"/>
    <property type="match status" value="1"/>
</dbReference>
<sequence length="306" mass="34387">MNSPAFATPLTQPTRSEVLEWRFPKPHSHLVLTGRSRAAWHTSFIIPQLGLLLDAGLCVNSQRPKTIFLTHGHADHTLLAFAFVQTAAPPDIYCPAEMERVLDDHILATTMMDLGGLVEASNAHSQGRPRTHFTHGVQPGDTITLGRQRSITATVFRCHHTVPCVGYVFSSLSHRLKPGYKSLGGAQLRDLRQSGVALTEPHSTPMFAFLGDTTASTLASEPSWLQEGIPVVITECSFLYDEHSQQADKTKHTKWRDLEPIIRKWPRTTFVLTHFSMRYSDRQVCDFFTTLRHLPQNMVIWADPEE</sequence>
<evidence type="ECO:0000313" key="2">
    <source>
        <dbReference type="EMBL" id="GAB0138050.1"/>
    </source>
</evidence>
<dbReference type="InterPro" id="IPR001279">
    <property type="entry name" value="Metallo-B-lactamas"/>
</dbReference>
<evidence type="ECO:0000259" key="1">
    <source>
        <dbReference type="Pfam" id="PF12706"/>
    </source>
</evidence>
<name>A0ABQ0CX68_9HYPO</name>
<evidence type="ECO:0000313" key="3">
    <source>
        <dbReference type="Proteomes" id="UP001562357"/>
    </source>
</evidence>
<feature type="domain" description="Metallo-beta-lactamase" evidence="1">
    <location>
        <begin position="63"/>
        <end position="275"/>
    </location>
</feature>
<dbReference type="InterPro" id="IPR036866">
    <property type="entry name" value="RibonucZ/Hydroxyglut_hydro"/>
</dbReference>
<proteinExistence type="predicted"/>
<dbReference type="EMBL" id="BAAFGZ010000351">
    <property type="protein sequence ID" value="GAB0138050.1"/>
    <property type="molecule type" value="Genomic_DNA"/>
</dbReference>
<dbReference type="Gene3D" id="3.60.15.10">
    <property type="entry name" value="Ribonuclease Z/Hydroxyacylglutathione hydrolase-like"/>
    <property type="match status" value="1"/>
</dbReference>
<dbReference type="Proteomes" id="UP001562357">
    <property type="component" value="Unassembled WGS sequence"/>
</dbReference>
<protein>
    <recommendedName>
        <fullName evidence="1">Metallo-beta-lactamase domain-containing protein</fullName>
    </recommendedName>
</protein>
<dbReference type="SUPFAM" id="SSF56281">
    <property type="entry name" value="Metallo-hydrolase/oxidoreductase"/>
    <property type="match status" value="1"/>
</dbReference>
<comment type="caution">
    <text evidence="2">The sequence shown here is derived from an EMBL/GenBank/DDBJ whole genome shotgun (WGS) entry which is preliminary data.</text>
</comment>
<dbReference type="PANTHER" id="PTHR46504">
    <property type="entry name" value="TRNASE Z TRZ1"/>
    <property type="match status" value="1"/>
</dbReference>
<accession>A0ABQ0CX68</accession>